<dbReference type="InterPro" id="IPR000008">
    <property type="entry name" value="C2_dom"/>
</dbReference>
<evidence type="ECO:0000259" key="2">
    <source>
        <dbReference type="PROSITE" id="PS50004"/>
    </source>
</evidence>
<evidence type="ECO:0000313" key="4">
    <source>
        <dbReference type="Proteomes" id="UP000825729"/>
    </source>
</evidence>
<dbReference type="AlphaFoldDB" id="A0AAV7EBK2"/>
<feature type="compositionally biased region" description="Basic and acidic residues" evidence="1">
    <location>
        <begin position="200"/>
        <end position="213"/>
    </location>
</feature>
<dbReference type="Pfam" id="PF00168">
    <property type="entry name" value="C2"/>
    <property type="match status" value="1"/>
</dbReference>
<evidence type="ECO:0000313" key="3">
    <source>
        <dbReference type="EMBL" id="KAG9446089.1"/>
    </source>
</evidence>
<organism evidence="3 4">
    <name type="scientific">Aristolochia fimbriata</name>
    <name type="common">White veined hardy Dutchman's pipe vine</name>
    <dbReference type="NCBI Taxonomy" id="158543"/>
    <lineage>
        <taxon>Eukaryota</taxon>
        <taxon>Viridiplantae</taxon>
        <taxon>Streptophyta</taxon>
        <taxon>Embryophyta</taxon>
        <taxon>Tracheophyta</taxon>
        <taxon>Spermatophyta</taxon>
        <taxon>Magnoliopsida</taxon>
        <taxon>Magnoliidae</taxon>
        <taxon>Piperales</taxon>
        <taxon>Aristolochiaceae</taxon>
        <taxon>Aristolochia</taxon>
    </lineage>
</organism>
<dbReference type="GO" id="GO:0006952">
    <property type="term" value="P:defense response"/>
    <property type="evidence" value="ECO:0007669"/>
    <property type="project" value="InterPro"/>
</dbReference>
<evidence type="ECO:0000256" key="1">
    <source>
        <dbReference type="SAM" id="MobiDB-lite"/>
    </source>
</evidence>
<feature type="region of interest" description="Disordered" evidence="1">
    <location>
        <begin position="166"/>
        <end position="221"/>
    </location>
</feature>
<protein>
    <recommendedName>
        <fullName evidence="2">C2 domain-containing protein</fullName>
    </recommendedName>
</protein>
<dbReference type="InterPro" id="IPR044750">
    <property type="entry name" value="C2_SRC2/BAP"/>
</dbReference>
<gene>
    <name evidence="3" type="ORF">H6P81_012217</name>
</gene>
<accession>A0AAV7EBK2</accession>
<comment type="caution">
    <text evidence="3">The sequence shown here is derived from an EMBL/GenBank/DDBJ whole genome shotgun (WGS) entry which is preliminary data.</text>
</comment>
<keyword evidence="4" id="KW-1185">Reference proteome</keyword>
<dbReference type="Proteomes" id="UP000825729">
    <property type="component" value="Unassembled WGS sequence"/>
</dbReference>
<proteinExistence type="predicted"/>
<reference evidence="3 4" key="1">
    <citation type="submission" date="2021-07" db="EMBL/GenBank/DDBJ databases">
        <title>The Aristolochia fimbriata genome: insights into angiosperm evolution, floral development and chemical biosynthesis.</title>
        <authorList>
            <person name="Jiao Y."/>
        </authorList>
    </citation>
    <scope>NUCLEOTIDE SEQUENCE [LARGE SCALE GENOMIC DNA]</scope>
    <source>
        <strain evidence="3">IBCAS-2021</strain>
        <tissue evidence="3">Leaf</tissue>
    </source>
</reference>
<sequence>MPLPPEPAPVFHLLEINVISAQDLYEVGSRMHTYAVAWVHPNRKLSTRVDPDGHTSPTWNDKFVFRIDEEFLRSYTSAIMIEIYCLRFFRDTHVGTVRVLLSNLLPLQTFSAATPRHIPTRFVALQVRRPSGRPQGIINVGVALLDGSMRSMPLYSQLNASALGYRDLMGGDDSGRQQQQQQPSHQSHKPTNAVPHLRRTKSDITSDIGEDKPPLSTIEVSELIPPKATSSVWSDSDLGPPPSVVAAKVAHQVQKVAHEESFEVGSSVLEDWSVASSKEDLKAKLERWKTELPPIYDAGYGSVRSEETVVQNNRHNRRKTDGGGGLFSCFGDSYGCECSFFCGMSPRKSGGTATATTAAAASASTRKLHVVASDPNINLNRRSLSVE</sequence>
<dbReference type="PANTHER" id="PTHR32246:SF143">
    <property type="entry name" value="CALCIUM-DEPENDENT LIPID-BINDING (CALB DOMAIN) FAMILY PROTEIN"/>
    <property type="match status" value="1"/>
</dbReference>
<feature type="domain" description="C2" evidence="2">
    <location>
        <begin position="1"/>
        <end position="114"/>
    </location>
</feature>
<dbReference type="PROSITE" id="PS50004">
    <property type="entry name" value="C2"/>
    <property type="match status" value="1"/>
</dbReference>
<dbReference type="Gene3D" id="2.60.40.150">
    <property type="entry name" value="C2 domain"/>
    <property type="match status" value="1"/>
</dbReference>
<dbReference type="SMART" id="SM00239">
    <property type="entry name" value="C2"/>
    <property type="match status" value="1"/>
</dbReference>
<dbReference type="InterPro" id="IPR035892">
    <property type="entry name" value="C2_domain_sf"/>
</dbReference>
<dbReference type="CDD" id="cd04051">
    <property type="entry name" value="C2_SRC2_like"/>
    <property type="match status" value="1"/>
</dbReference>
<dbReference type="PANTHER" id="PTHR32246">
    <property type="entry name" value="INGRESSION PROTEIN FIC1"/>
    <property type="match status" value="1"/>
</dbReference>
<dbReference type="EMBL" id="JAINDJ010000005">
    <property type="protein sequence ID" value="KAG9446089.1"/>
    <property type="molecule type" value="Genomic_DNA"/>
</dbReference>
<dbReference type="SUPFAM" id="SSF49562">
    <property type="entry name" value="C2 domain (Calcium/lipid-binding domain, CaLB)"/>
    <property type="match status" value="1"/>
</dbReference>
<name>A0AAV7EBK2_ARIFI</name>